<sequence length="413" mass="44196">MGLARATTTTNDKKANGKKKAAPAPIDYAAIEHPYVVLLNKKLRSLKKKQEKIKSLEESMVGSNKTLNEQQLEVLANKTLVEKMYAELEALRVVFVETTILPAASAKVEAPVEAEPVVEDVVAVVENVVEDEEETAPAPTTPAVETHDLEEEKMEYVGEILKLLHAVSLHQALGHDVPIALDYFVKVLMGGTRPPAEVAFKENLAESLVEAKRYLTQSEKVLACDMSYHDLREAVDRLVNPVRVAEAVVEVPQINFFAEPDAVAEVPVADETPAVANDVAAPQDVQEPVPEEAAAPTKSFAAAAGGKRPSSGNRRKNSPRNNAPATVPAADANAAEKPKQSRRQYKPKATPTEASAASAAGEAPKARPQRSATKPSSSSPSPTGESAKSGAAKSSAPRRPRQPRGPKKESETP</sequence>
<feature type="region of interest" description="Disordered" evidence="2">
    <location>
        <begin position="283"/>
        <end position="413"/>
    </location>
</feature>
<name>T0QQT8_SAPDV</name>
<feature type="compositionally biased region" description="Low complexity" evidence="2">
    <location>
        <begin position="293"/>
        <end position="304"/>
    </location>
</feature>
<feature type="compositionally biased region" description="Low complexity" evidence="2">
    <location>
        <begin position="348"/>
        <end position="363"/>
    </location>
</feature>
<dbReference type="Proteomes" id="UP000030762">
    <property type="component" value="Unassembled WGS sequence"/>
</dbReference>
<accession>T0QQT8</accession>
<keyword evidence="4" id="KW-1185">Reference proteome</keyword>
<dbReference type="AlphaFoldDB" id="T0QQT8"/>
<feature type="compositionally biased region" description="Low complexity" evidence="2">
    <location>
        <begin position="1"/>
        <end position="10"/>
    </location>
</feature>
<organism evidence="3 4">
    <name type="scientific">Saprolegnia diclina (strain VS20)</name>
    <dbReference type="NCBI Taxonomy" id="1156394"/>
    <lineage>
        <taxon>Eukaryota</taxon>
        <taxon>Sar</taxon>
        <taxon>Stramenopiles</taxon>
        <taxon>Oomycota</taxon>
        <taxon>Saprolegniomycetes</taxon>
        <taxon>Saprolegniales</taxon>
        <taxon>Saprolegniaceae</taxon>
        <taxon>Saprolegnia</taxon>
    </lineage>
</organism>
<evidence type="ECO:0000313" key="3">
    <source>
        <dbReference type="EMBL" id="EQC37111.1"/>
    </source>
</evidence>
<dbReference type="PANTHER" id="PTHR37736:SF1">
    <property type="entry name" value="GLYCINE-RICH PROTEIN"/>
    <property type="match status" value="1"/>
</dbReference>
<gene>
    <name evidence="3" type="ORF">SDRG_05338</name>
</gene>
<protein>
    <submittedName>
        <fullName evidence="3">Uncharacterized protein</fullName>
    </submittedName>
</protein>
<dbReference type="PANTHER" id="PTHR37736">
    <property type="entry name" value="GLYCINE-RICH PROTEIN"/>
    <property type="match status" value="1"/>
</dbReference>
<dbReference type="RefSeq" id="XP_008609273.1">
    <property type="nucleotide sequence ID" value="XM_008611051.1"/>
</dbReference>
<feature type="region of interest" description="Disordered" evidence="2">
    <location>
        <begin position="1"/>
        <end position="22"/>
    </location>
</feature>
<reference evidence="3 4" key="1">
    <citation type="submission" date="2012-04" db="EMBL/GenBank/DDBJ databases">
        <title>The Genome Sequence of Saprolegnia declina VS20.</title>
        <authorList>
            <consortium name="The Broad Institute Genome Sequencing Platform"/>
            <person name="Russ C."/>
            <person name="Nusbaum C."/>
            <person name="Tyler B."/>
            <person name="van West P."/>
            <person name="Dieguez-Uribeondo J."/>
            <person name="de Bruijn I."/>
            <person name="Tripathy S."/>
            <person name="Jiang R."/>
            <person name="Young S.K."/>
            <person name="Zeng Q."/>
            <person name="Gargeya S."/>
            <person name="Fitzgerald M."/>
            <person name="Haas B."/>
            <person name="Abouelleil A."/>
            <person name="Alvarado L."/>
            <person name="Arachchi H.M."/>
            <person name="Berlin A."/>
            <person name="Chapman S.B."/>
            <person name="Goldberg J."/>
            <person name="Griggs A."/>
            <person name="Gujja S."/>
            <person name="Hansen M."/>
            <person name="Howarth C."/>
            <person name="Imamovic A."/>
            <person name="Larimer J."/>
            <person name="McCowen C."/>
            <person name="Montmayeur A."/>
            <person name="Murphy C."/>
            <person name="Neiman D."/>
            <person name="Pearson M."/>
            <person name="Priest M."/>
            <person name="Roberts A."/>
            <person name="Saif S."/>
            <person name="Shea T."/>
            <person name="Sisk P."/>
            <person name="Sykes S."/>
            <person name="Wortman J."/>
            <person name="Nusbaum C."/>
            <person name="Birren B."/>
        </authorList>
    </citation>
    <scope>NUCLEOTIDE SEQUENCE [LARGE SCALE GENOMIC DNA]</scope>
    <source>
        <strain evidence="3 4">VS20</strain>
    </source>
</reference>
<feature type="compositionally biased region" description="Low complexity" evidence="2">
    <location>
        <begin position="371"/>
        <end position="395"/>
    </location>
</feature>
<feature type="compositionally biased region" description="Basic residues" evidence="2">
    <location>
        <begin position="396"/>
        <end position="405"/>
    </location>
</feature>
<feature type="compositionally biased region" description="Low complexity" evidence="2">
    <location>
        <begin position="321"/>
        <end position="333"/>
    </location>
</feature>
<dbReference type="GeneID" id="19946065"/>
<evidence type="ECO:0000256" key="1">
    <source>
        <dbReference type="SAM" id="Coils"/>
    </source>
</evidence>
<feature type="coiled-coil region" evidence="1">
    <location>
        <begin position="39"/>
        <end position="73"/>
    </location>
</feature>
<evidence type="ECO:0000313" key="4">
    <source>
        <dbReference type="Proteomes" id="UP000030762"/>
    </source>
</evidence>
<proteinExistence type="predicted"/>
<dbReference type="InParanoid" id="T0QQT8"/>
<dbReference type="VEuPathDB" id="FungiDB:SDRG_05338"/>
<dbReference type="OrthoDB" id="69150at2759"/>
<dbReference type="EMBL" id="JH767145">
    <property type="protein sequence ID" value="EQC37111.1"/>
    <property type="molecule type" value="Genomic_DNA"/>
</dbReference>
<keyword evidence="1" id="KW-0175">Coiled coil</keyword>
<dbReference type="OMA" id="AEINTMP"/>
<dbReference type="eggNOG" id="ENOG502RXF1">
    <property type="taxonomic scope" value="Eukaryota"/>
</dbReference>
<evidence type="ECO:0000256" key="2">
    <source>
        <dbReference type="SAM" id="MobiDB-lite"/>
    </source>
</evidence>